<evidence type="ECO:0000256" key="5">
    <source>
        <dbReference type="ARBA" id="ARBA00023136"/>
    </source>
</evidence>
<dbReference type="InterPro" id="IPR050833">
    <property type="entry name" value="Poly_Biosynth_Transport"/>
</dbReference>
<feature type="transmembrane region" description="Helical" evidence="6">
    <location>
        <begin position="390"/>
        <end position="412"/>
    </location>
</feature>
<evidence type="ECO:0000256" key="2">
    <source>
        <dbReference type="ARBA" id="ARBA00022475"/>
    </source>
</evidence>
<evidence type="ECO:0000256" key="1">
    <source>
        <dbReference type="ARBA" id="ARBA00004651"/>
    </source>
</evidence>
<dbReference type="AlphaFoldDB" id="A0A3B1C1N2"/>
<feature type="transmembrane region" description="Helical" evidence="6">
    <location>
        <begin position="12"/>
        <end position="30"/>
    </location>
</feature>
<feature type="transmembrane region" description="Helical" evidence="6">
    <location>
        <begin position="179"/>
        <end position="200"/>
    </location>
</feature>
<evidence type="ECO:0000313" key="7">
    <source>
        <dbReference type="EMBL" id="VAX17698.1"/>
    </source>
</evidence>
<sequence>MFKKILELSKDTAIYGVSTMLGRFLSFLLFPIYTNVFDPAEYGIYTLIYAYLAFLNVVYVYGMDAAFMKYTSLAEGDEKKDTFSTPFLFVAITSILFSIIFYISRSPLSDSMNLDSQYSYLLLYVIGILFFDTLGIIPFNSLRLERKTKKFAFIKIVNIIINLGLNLILILKYHYGIEAIFISNLVASIFSFVALLPELLKKLKFHIDISILKKMIKFGLPYLPAAFASIIVQIIDVPIVERLTNTATLGIYRANYKLGIFMMLFVQMFAFAWQPFFLENAKEKDAKEIFAKVLTIFFVMLSSIWIFLSLFIDDIVTIKIMGRTILGEQFLSGLPIVPIILLAYLFNGLYMNFIAGLYIEEKTSYFPLITGLGALVNVVVNLTLIPQLGIMGAAWATLASYVVMAGGLFIVSQKFYRIDYEYKKIAKIFALIFISGIAYYYFISIDLLTIGIKLIILVGFISSLFILKVVEKEELIKVISLFKRKGNI</sequence>
<reference evidence="7" key="1">
    <citation type="submission" date="2018-06" db="EMBL/GenBank/DDBJ databases">
        <authorList>
            <person name="Zhirakovskaya E."/>
        </authorList>
    </citation>
    <scope>NUCLEOTIDE SEQUENCE</scope>
</reference>
<name>A0A3B1C1N2_9ZZZZ</name>
<evidence type="ECO:0000256" key="3">
    <source>
        <dbReference type="ARBA" id="ARBA00022692"/>
    </source>
</evidence>
<dbReference type="PANTHER" id="PTHR30250:SF11">
    <property type="entry name" value="O-ANTIGEN TRANSPORTER-RELATED"/>
    <property type="match status" value="1"/>
</dbReference>
<evidence type="ECO:0000256" key="4">
    <source>
        <dbReference type="ARBA" id="ARBA00022989"/>
    </source>
</evidence>
<evidence type="ECO:0000256" key="6">
    <source>
        <dbReference type="SAM" id="Phobius"/>
    </source>
</evidence>
<feature type="transmembrane region" description="Helical" evidence="6">
    <location>
        <begin position="220"/>
        <end position="240"/>
    </location>
</feature>
<gene>
    <name evidence="7" type="ORF">MNBD_IGNAVI01-2745</name>
</gene>
<keyword evidence="3 6" id="KW-0812">Transmembrane</keyword>
<feature type="transmembrane region" description="Helical" evidence="6">
    <location>
        <begin position="260"/>
        <end position="278"/>
    </location>
</feature>
<protein>
    <submittedName>
        <fullName evidence="7">Polysaccharide biosynthesis protein</fullName>
    </submittedName>
</protein>
<feature type="transmembrane region" description="Helical" evidence="6">
    <location>
        <begin position="151"/>
        <end position="173"/>
    </location>
</feature>
<feature type="transmembrane region" description="Helical" evidence="6">
    <location>
        <begin position="118"/>
        <end position="139"/>
    </location>
</feature>
<dbReference type="PANTHER" id="PTHR30250">
    <property type="entry name" value="PST FAMILY PREDICTED COLANIC ACID TRANSPORTER"/>
    <property type="match status" value="1"/>
</dbReference>
<keyword evidence="4 6" id="KW-1133">Transmembrane helix</keyword>
<dbReference type="Pfam" id="PF13440">
    <property type="entry name" value="Polysacc_synt_3"/>
    <property type="match status" value="1"/>
</dbReference>
<accession>A0A3B1C1N2</accession>
<dbReference type="GO" id="GO:0005886">
    <property type="term" value="C:plasma membrane"/>
    <property type="evidence" value="ECO:0007669"/>
    <property type="project" value="UniProtKB-SubCell"/>
</dbReference>
<organism evidence="7">
    <name type="scientific">hydrothermal vent metagenome</name>
    <dbReference type="NCBI Taxonomy" id="652676"/>
    <lineage>
        <taxon>unclassified sequences</taxon>
        <taxon>metagenomes</taxon>
        <taxon>ecological metagenomes</taxon>
    </lineage>
</organism>
<keyword evidence="5 6" id="KW-0472">Membrane</keyword>
<keyword evidence="2" id="KW-1003">Cell membrane</keyword>
<feature type="transmembrane region" description="Helical" evidence="6">
    <location>
        <begin position="290"/>
        <end position="312"/>
    </location>
</feature>
<feature type="transmembrane region" description="Helical" evidence="6">
    <location>
        <begin position="424"/>
        <end position="442"/>
    </location>
</feature>
<comment type="subcellular location">
    <subcellularLocation>
        <location evidence="1">Cell membrane</location>
        <topology evidence="1">Multi-pass membrane protein</topology>
    </subcellularLocation>
</comment>
<feature type="transmembrane region" description="Helical" evidence="6">
    <location>
        <begin position="332"/>
        <end position="353"/>
    </location>
</feature>
<feature type="transmembrane region" description="Helical" evidence="6">
    <location>
        <begin position="42"/>
        <end position="62"/>
    </location>
</feature>
<feature type="transmembrane region" description="Helical" evidence="6">
    <location>
        <begin position="365"/>
        <end position="384"/>
    </location>
</feature>
<dbReference type="EMBL" id="UOGD01000082">
    <property type="protein sequence ID" value="VAX17698.1"/>
    <property type="molecule type" value="Genomic_DNA"/>
</dbReference>
<proteinExistence type="predicted"/>
<feature type="transmembrane region" description="Helical" evidence="6">
    <location>
        <begin position="448"/>
        <end position="467"/>
    </location>
</feature>
<feature type="transmembrane region" description="Helical" evidence="6">
    <location>
        <begin position="83"/>
        <end position="103"/>
    </location>
</feature>